<dbReference type="GO" id="GO:0005975">
    <property type="term" value="P:carbohydrate metabolic process"/>
    <property type="evidence" value="ECO:0007669"/>
    <property type="project" value="InterPro"/>
</dbReference>
<dbReference type="EMBL" id="VRSW01000001">
    <property type="protein sequence ID" value="TXK06735.1"/>
    <property type="molecule type" value="Genomic_DNA"/>
</dbReference>
<dbReference type="AlphaFoldDB" id="A0A5C8HRW0"/>
<keyword evidence="2" id="KW-1185">Reference proteome</keyword>
<dbReference type="InterPro" id="IPR008183">
    <property type="entry name" value="Aldose_1/G6P_1-epimerase"/>
</dbReference>
<dbReference type="InterPro" id="IPR014718">
    <property type="entry name" value="GH-type_carb-bd"/>
</dbReference>
<dbReference type="SUPFAM" id="SSF74650">
    <property type="entry name" value="Galactose mutarotase-like"/>
    <property type="match status" value="1"/>
</dbReference>
<comment type="caution">
    <text evidence="1">The sequence shown here is derived from an EMBL/GenBank/DDBJ whole genome shotgun (WGS) entry which is preliminary data.</text>
</comment>
<dbReference type="InterPro" id="IPR011013">
    <property type="entry name" value="Gal_mutarotase_sf_dom"/>
</dbReference>
<evidence type="ECO:0000313" key="1">
    <source>
        <dbReference type="EMBL" id="TXK06735.1"/>
    </source>
</evidence>
<organism evidence="1 2">
    <name type="scientific">Microbacterium mitrae</name>
    <dbReference type="NCBI Taxonomy" id="664640"/>
    <lineage>
        <taxon>Bacteria</taxon>
        <taxon>Bacillati</taxon>
        <taxon>Actinomycetota</taxon>
        <taxon>Actinomycetes</taxon>
        <taxon>Micrococcales</taxon>
        <taxon>Microbacteriaceae</taxon>
        <taxon>Microbacterium</taxon>
    </lineage>
</organism>
<dbReference type="GO" id="GO:0030246">
    <property type="term" value="F:carbohydrate binding"/>
    <property type="evidence" value="ECO:0007669"/>
    <property type="project" value="InterPro"/>
</dbReference>
<evidence type="ECO:0000313" key="2">
    <source>
        <dbReference type="Proteomes" id="UP000321196"/>
    </source>
</evidence>
<dbReference type="Pfam" id="PF01263">
    <property type="entry name" value="Aldose_epim"/>
    <property type="match status" value="1"/>
</dbReference>
<dbReference type="CDD" id="cd09022">
    <property type="entry name" value="Aldose_epim_Ec_YihR"/>
    <property type="match status" value="1"/>
</dbReference>
<protein>
    <submittedName>
        <fullName evidence="1">Aldose 1-epimerase family protein</fullName>
    </submittedName>
</protein>
<sequence length="298" mass="31818">MFLRTERDGRVVTAQIAQVGAALRHLTVDGVDVVPSYPAGVPAPSASGIVMVPWPNRVRHGEWELASSTQRLAISEPARGNASHGLLRFTAYDVADGPESVTLRADVYPQTGYPFHLQTAVTYALVADGIVVTHAIRNVGDAAAPVAIGTHPYLVIGDAPADDITVTSSGTTYFVVDDALVPVGRAGVTAANDLRDGQTLAELELDTAYTELRRNAAGHAVHTLRDGAGRTVSLWQDESFDFVQLYTQRPYADRAVAIAVEPMTAPANAFNSGEGLRWLAPEEAWQAQWGISYSGGDR</sequence>
<dbReference type="Proteomes" id="UP000321196">
    <property type="component" value="Unassembled WGS sequence"/>
</dbReference>
<name>A0A5C8HRW0_9MICO</name>
<accession>A0A5C8HRW0</accession>
<dbReference type="InterPro" id="IPR037480">
    <property type="entry name" value="YihR-like"/>
</dbReference>
<dbReference type="Gene3D" id="2.70.98.10">
    <property type="match status" value="1"/>
</dbReference>
<reference evidence="1 2" key="1">
    <citation type="submission" date="2019-08" db="EMBL/GenBank/DDBJ databases">
        <authorList>
            <person name="Dong K."/>
        </authorList>
    </citation>
    <scope>NUCLEOTIDE SEQUENCE [LARGE SCALE GENOMIC DNA]</scope>
    <source>
        <strain evidence="1 2">M4-8</strain>
    </source>
</reference>
<dbReference type="GO" id="GO:0016853">
    <property type="term" value="F:isomerase activity"/>
    <property type="evidence" value="ECO:0007669"/>
    <property type="project" value="InterPro"/>
</dbReference>
<dbReference type="OrthoDB" id="4739604at2"/>
<proteinExistence type="predicted"/>
<gene>
    <name evidence="1" type="ORF">FVP60_06420</name>
</gene>